<dbReference type="SUPFAM" id="SSF55729">
    <property type="entry name" value="Acyl-CoA N-acyltransferases (Nat)"/>
    <property type="match status" value="1"/>
</dbReference>
<evidence type="ECO:0000259" key="3">
    <source>
        <dbReference type="PROSITE" id="PS51186"/>
    </source>
</evidence>
<comment type="caution">
    <text evidence="4">The sequence shown here is derived from an EMBL/GenBank/DDBJ whole genome shotgun (WGS) entry which is preliminary data.</text>
</comment>
<keyword evidence="1" id="KW-0808">Transferase</keyword>
<sequence>MLTIGPLDVRHDDAVAHRVLQLQRAAYAVEATLIGSDGIPALHETVDGLRTAPERWLGAHDTDGLAGAVAYNRPDDATLDICKLVVAPRAFRRGVATALLDALDAAEPAGRTVVSTGAANTPALRLYQRRGFVAVREVEVAPGLRITHLVRPGPAAHDRPPTR</sequence>
<dbReference type="InterPro" id="IPR016181">
    <property type="entry name" value="Acyl_CoA_acyltransferase"/>
</dbReference>
<dbReference type="EMBL" id="WVUH01000077">
    <property type="protein sequence ID" value="MBO4206636.1"/>
    <property type="molecule type" value="Genomic_DNA"/>
</dbReference>
<dbReference type="RefSeq" id="WP_208813539.1">
    <property type="nucleotide sequence ID" value="NZ_WVUH01000077.1"/>
</dbReference>
<dbReference type="Gene3D" id="3.40.630.30">
    <property type="match status" value="1"/>
</dbReference>
<dbReference type="Proteomes" id="UP000823521">
    <property type="component" value="Unassembled WGS sequence"/>
</dbReference>
<evidence type="ECO:0000313" key="5">
    <source>
        <dbReference type="Proteomes" id="UP000823521"/>
    </source>
</evidence>
<keyword evidence="2" id="KW-0012">Acyltransferase</keyword>
<evidence type="ECO:0000256" key="2">
    <source>
        <dbReference type="ARBA" id="ARBA00023315"/>
    </source>
</evidence>
<organism evidence="4 5">
    <name type="scientific">Micromonospora echinofusca</name>
    <dbReference type="NCBI Taxonomy" id="47858"/>
    <lineage>
        <taxon>Bacteria</taxon>
        <taxon>Bacillati</taxon>
        <taxon>Actinomycetota</taxon>
        <taxon>Actinomycetes</taxon>
        <taxon>Micromonosporales</taxon>
        <taxon>Micromonosporaceae</taxon>
        <taxon>Micromonospora</taxon>
    </lineage>
</organism>
<proteinExistence type="predicted"/>
<dbReference type="PROSITE" id="PS51186">
    <property type="entry name" value="GNAT"/>
    <property type="match status" value="1"/>
</dbReference>
<accession>A0ABS3VQ76</accession>
<dbReference type="InterPro" id="IPR050832">
    <property type="entry name" value="Bact_Acetyltransf"/>
</dbReference>
<dbReference type="PANTHER" id="PTHR43877:SF5">
    <property type="entry name" value="BLL8307 PROTEIN"/>
    <property type="match status" value="1"/>
</dbReference>
<reference evidence="4 5" key="1">
    <citation type="submission" date="2019-12" db="EMBL/GenBank/DDBJ databases">
        <title>Whole genome sequencing of endophytic Actinobacterium Micromonospora sp. MPMI6T.</title>
        <authorList>
            <person name="Evv R."/>
            <person name="Podile A.R."/>
        </authorList>
    </citation>
    <scope>NUCLEOTIDE SEQUENCE [LARGE SCALE GENOMIC DNA]</scope>
    <source>
        <strain evidence="4 5">MPMI6</strain>
    </source>
</reference>
<dbReference type="PANTHER" id="PTHR43877">
    <property type="entry name" value="AMINOALKYLPHOSPHONATE N-ACETYLTRANSFERASE-RELATED-RELATED"/>
    <property type="match status" value="1"/>
</dbReference>
<evidence type="ECO:0000313" key="4">
    <source>
        <dbReference type="EMBL" id="MBO4206636.1"/>
    </source>
</evidence>
<protein>
    <submittedName>
        <fullName evidence="4">GNAT family N-acetyltransferase</fullName>
    </submittedName>
</protein>
<gene>
    <name evidence="4" type="ORF">GSF22_11570</name>
</gene>
<dbReference type="Pfam" id="PF00583">
    <property type="entry name" value="Acetyltransf_1"/>
    <property type="match status" value="1"/>
</dbReference>
<feature type="domain" description="N-acetyltransferase" evidence="3">
    <location>
        <begin position="7"/>
        <end position="151"/>
    </location>
</feature>
<evidence type="ECO:0000256" key="1">
    <source>
        <dbReference type="ARBA" id="ARBA00022679"/>
    </source>
</evidence>
<keyword evidence="5" id="KW-1185">Reference proteome</keyword>
<dbReference type="InterPro" id="IPR000182">
    <property type="entry name" value="GNAT_dom"/>
</dbReference>
<name>A0ABS3VQ76_MICEH</name>